<dbReference type="PROSITE" id="PS50827">
    <property type="entry name" value="DDT"/>
    <property type="match status" value="1"/>
</dbReference>
<accession>A0AA88DH77</accession>
<dbReference type="PANTHER" id="PTHR46508">
    <property type="entry name" value="PHD FINGER FAMILY PROTEIN"/>
    <property type="match status" value="1"/>
</dbReference>
<evidence type="ECO:0000256" key="7">
    <source>
        <dbReference type="SAM" id="MobiDB-lite"/>
    </source>
</evidence>
<keyword evidence="5" id="KW-0539">Nucleus</keyword>
<dbReference type="PROSITE" id="PS01359">
    <property type="entry name" value="ZF_PHD_1"/>
    <property type="match status" value="1"/>
</dbReference>
<organism evidence="10 11">
    <name type="scientific">Ficus carica</name>
    <name type="common">Common fig</name>
    <dbReference type="NCBI Taxonomy" id="3494"/>
    <lineage>
        <taxon>Eukaryota</taxon>
        <taxon>Viridiplantae</taxon>
        <taxon>Streptophyta</taxon>
        <taxon>Embryophyta</taxon>
        <taxon>Tracheophyta</taxon>
        <taxon>Spermatophyta</taxon>
        <taxon>Magnoliopsida</taxon>
        <taxon>eudicotyledons</taxon>
        <taxon>Gunneridae</taxon>
        <taxon>Pentapetalae</taxon>
        <taxon>rosids</taxon>
        <taxon>fabids</taxon>
        <taxon>Rosales</taxon>
        <taxon>Moraceae</taxon>
        <taxon>Ficeae</taxon>
        <taxon>Ficus</taxon>
    </lineage>
</organism>
<comment type="subcellular location">
    <subcellularLocation>
        <location evidence="1">Nucleus</location>
    </subcellularLocation>
</comment>
<feature type="region of interest" description="Disordered" evidence="7">
    <location>
        <begin position="361"/>
        <end position="380"/>
    </location>
</feature>
<dbReference type="CDD" id="cd15489">
    <property type="entry name" value="PHD_SF"/>
    <property type="match status" value="1"/>
</dbReference>
<dbReference type="Pfam" id="PF02791">
    <property type="entry name" value="DDT"/>
    <property type="match status" value="1"/>
</dbReference>
<proteinExistence type="predicted"/>
<evidence type="ECO:0000256" key="3">
    <source>
        <dbReference type="ARBA" id="ARBA00022771"/>
    </source>
</evidence>
<feature type="compositionally biased region" description="Basic residues" evidence="7">
    <location>
        <begin position="1"/>
        <end position="16"/>
    </location>
</feature>
<dbReference type="Pfam" id="PF24294">
    <property type="entry name" value="Chromo_PTM"/>
    <property type="match status" value="1"/>
</dbReference>
<dbReference type="InterPro" id="IPR019787">
    <property type="entry name" value="Znf_PHD-finger"/>
</dbReference>
<name>A0AA88DH77_FICCA</name>
<feature type="region of interest" description="Disordered" evidence="7">
    <location>
        <begin position="1307"/>
        <end position="1361"/>
    </location>
</feature>
<dbReference type="InterPro" id="IPR056618">
    <property type="entry name" value="Chromo_PTM"/>
</dbReference>
<dbReference type="SUPFAM" id="SSF57903">
    <property type="entry name" value="FYVE/PHD zinc finger"/>
    <property type="match status" value="2"/>
</dbReference>
<feature type="region of interest" description="Disordered" evidence="7">
    <location>
        <begin position="1153"/>
        <end position="1181"/>
    </location>
</feature>
<dbReference type="PROSITE" id="PS50016">
    <property type="entry name" value="ZF_PHD_2"/>
    <property type="match status" value="1"/>
</dbReference>
<dbReference type="SMART" id="SM00249">
    <property type="entry name" value="PHD"/>
    <property type="match status" value="3"/>
</dbReference>
<keyword evidence="4" id="KW-0862">Zinc</keyword>
<evidence type="ECO:0000259" key="9">
    <source>
        <dbReference type="PROSITE" id="PS50827"/>
    </source>
</evidence>
<comment type="caution">
    <text evidence="10">The sequence shown here is derived from an EMBL/GenBank/DDBJ whole genome shotgun (WGS) entry which is preliminary data.</text>
</comment>
<dbReference type="PANTHER" id="PTHR46508:SF1">
    <property type="entry name" value="PHD FINGER FAMILY PROTEIN"/>
    <property type="match status" value="1"/>
</dbReference>
<dbReference type="InterPro" id="IPR019786">
    <property type="entry name" value="Zinc_finger_PHD-type_CS"/>
</dbReference>
<gene>
    <name evidence="10" type="ORF">TIFTF001_025315</name>
</gene>
<dbReference type="Pfam" id="PF15612">
    <property type="entry name" value="WHIM1"/>
    <property type="match status" value="1"/>
</dbReference>
<dbReference type="InterPro" id="IPR001965">
    <property type="entry name" value="Znf_PHD"/>
</dbReference>
<dbReference type="InterPro" id="IPR028942">
    <property type="entry name" value="WHIM1_dom"/>
</dbReference>
<feature type="region of interest" description="Disordered" evidence="7">
    <location>
        <begin position="1"/>
        <end position="35"/>
    </location>
</feature>
<keyword evidence="2" id="KW-0479">Metal-binding</keyword>
<keyword evidence="11" id="KW-1185">Reference proteome</keyword>
<protein>
    <submittedName>
        <fullName evidence="10">Uncharacterized protein</fullName>
    </submittedName>
</protein>
<feature type="region of interest" description="Disordered" evidence="7">
    <location>
        <begin position="125"/>
        <end position="172"/>
    </location>
</feature>
<evidence type="ECO:0000256" key="4">
    <source>
        <dbReference type="ARBA" id="ARBA00022833"/>
    </source>
</evidence>
<feature type="domain" description="PHD-type" evidence="8">
    <location>
        <begin position="430"/>
        <end position="477"/>
    </location>
</feature>
<keyword evidence="3 6" id="KW-0863">Zinc-finger</keyword>
<dbReference type="Gene3D" id="3.30.40.10">
    <property type="entry name" value="Zinc/RING finger domain, C3HC4 (zinc finger)"/>
    <property type="match status" value="2"/>
</dbReference>
<dbReference type="GO" id="GO:0005634">
    <property type="term" value="C:nucleus"/>
    <property type="evidence" value="ECO:0007669"/>
    <property type="project" value="UniProtKB-SubCell"/>
</dbReference>
<evidence type="ECO:0000313" key="10">
    <source>
        <dbReference type="EMBL" id="GMN56202.1"/>
    </source>
</evidence>
<evidence type="ECO:0000313" key="11">
    <source>
        <dbReference type="Proteomes" id="UP001187192"/>
    </source>
</evidence>
<feature type="compositionally biased region" description="Basic and acidic residues" evidence="7">
    <location>
        <begin position="125"/>
        <end position="139"/>
    </location>
</feature>
<dbReference type="GO" id="GO:0008270">
    <property type="term" value="F:zinc ion binding"/>
    <property type="evidence" value="ECO:0007669"/>
    <property type="project" value="UniProtKB-KW"/>
</dbReference>
<evidence type="ECO:0000259" key="8">
    <source>
        <dbReference type="PROSITE" id="PS50016"/>
    </source>
</evidence>
<feature type="compositionally biased region" description="Polar residues" evidence="7">
    <location>
        <begin position="1342"/>
        <end position="1361"/>
    </location>
</feature>
<reference evidence="10" key="1">
    <citation type="submission" date="2023-07" db="EMBL/GenBank/DDBJ databases">
        <title>draft genome sequence of fig (Ficus carica).</title>
        <authorList>
            <person name="Takahashi T."/>
            <person name="Nishimura K."/>
        </authorList>
    </citation>
    <scope>NUCLEOTIDE SEQUENCE</scope>
</reference>
<dbReference type="CDD" id="cd15532">
    <property type="entry name" value="PHD2_CHD_II"/>
    <property type="match status" value="1"/>
</dbReference>
<feature type="compositionally biased region" description="Basic and acidic residues" evidence="7">
    <location>
        <begin position="24"/>
        <end position="35"/>
    </location>
</feature>
<dbReference type="InterPro" id="IPR013083">
    <property type="entry name" value="Znf_RING/FYVE/PHD"/>
</dbReference>
<dbReference type="InterPro" id="IPR011011">
    <property type="entry name" value="Znf_FYVE_PHD"/>
</dbReference>
<feature type="domain" description="DDT" evidence="9">
    <location>
        <begin position="203"/>
        <end position="263"/>
    </location>
</feature>
<dbReference type="Proteomes" id="UP001187192">
    <property type="component" value="Unassembled WGS sequence"/>
</dbReference>
<dbReference type="Pfam" id="PF21743">
    <property type="entry name" value="PTM_DIR17_Tudor"/>
    <property type="match status" value="1"/>
</dbReference>
<dbReference type="InterPro" id="IPR018501">
    <property type="entry name" value="DDT_dom"/>
</dbReference>
<sequence>MENPVVRKRGRPRKRRREDEDENVDGKLGSESKKPVTETKPIVLLGRYLLKDFEGSGVFLGKVVYYADGLYRVNYEDGDFEDLESREIRGSLLDDKDFNRDLSARRKKLDDLVLKNSSNLLDGLDARGVKSTKGSDRIEPSTSTELRGGSVADNGEGEVDGGSDSSSDSSEYARDRDLGFVDEALSVPPPELPPSSGTIGVPEQYVSHLFSVYGFLRSFSICLFLCPFTLDDFVGSLNCRVPNTLSDAIHLAVMRALRRHLETLSAEGLELASKCLRCIDWSFLDMLTWPVYLVQYLTIMGYTKGSDWKGFYDEVLGREYYSLPVGRKLIILQVLCDDILDSAELRAEIDAREESEVGVDHDADAINPPENGPKRVHPRYSKTSACKNREAIGIIGETDMINSRSNLNFQGSKGTKGDVGSTYTDVDRNSDECRLCGMDGTLLCCDGCPSAYHTRCIGVMKLSIPEGSWYCPECTINKIGPTIVTRTSLNGAEIFGVDSYGQVFLGTCNHLLVVDSVTASLETSINMVQVDFPSSQIKGNGLIGSVSQRVDPSGFTNQSLVTSANNHCNYTGHANGTHFQMTLSSQRNEGSHAALGKCENNSMDDCVYMGSLYKPQAYINHYMHGDFASSAAAKLALFSSEETRVPEVRASDSSKKVPSENYLQTKAFSSVASRFFWPTSEKKLVEVPRERCGWCLSCKAIVSSKRGCMLNHAALSATKGAMKILSTFRPIKSGEGSLASIATYILYMEESLCGLIVGPFLNANYRKQWRKQVEQASSCSEIKALLLELEENIRTIALSSDWVKLVDDWLVEYSAMQNASFTAGTAEKRGPGRRKKQSAMSELTDDGCQEKSFVWWQGGKQSKLVFQKAVLPRVMVKRAARQGGSRKISSISYTDGSEIPKRSRQLAWRAAVEMSKNASQLALQVRYLDLHVRWTDLVHPEQNLLDGKNAETEASVFRNAVIRSKKVLENKVTYGIAFGGQKHLPSRVMKSIIEIEQSQDGQDKFWFPENRVPLFLIKEYERSAIEVPLPSIQEPFNFLPKLQKKRLKVPYRDVFFYLTCKRENLEICTCISCQRDAVLWTTVSCGVCKGHCHRDCTVSSTFSTNEEVEFVIMCKLCYHGKILAQNGTCNESPTSPLHLQVPKYQNLMTATKGAKSSIRAQDTRSETKQTRPESSLAAKSRRKSCNWGVIWKKKNNKNSSVSDKKVKDESIDFRLNNILLKGGGSGVHRMEPQCHLCRKPYRSDLMYICCVTCKNWYHADAVELDESKIFDVVSFKCCKCRRIRSPLCPFMDPEEKMQKLVRNLKRENSGVDSDTGTAFNSKPSETGTPLSEIKKTYITPLKQESSGVDSDSGSIFCSRQSEPSTPMFPLDEVAQQDDDPLLFPLSRVELVTDHDSEIDSEWDTGRPGPKKLPVRRHVKREGDSEDFPGNNFSNVEFYTHNNTDNPMEPTENAYPPTEWDISVDSFEGDIMFDDENIDYGNVDFEPQTLFTFSELLGIDTSGEEPEDQGKSFCAISQDENQIPIFLVRTVGFGYIAIVCPQQISHLLMAVGSMLVDAANWRKYQKQLALTPSLLELRKYPARAKIILKADSFQASLFSGTLEVLIY</sequence>
<dbReference type="Pfam" id="PF00628">
    <property type="entry name" value="PHD"/>
    <property type="match status" value="1"/>
</dbReference>
<evidence type="ECO:0000256" key="5">
    <source>
        <dbReference type="ARBA" id="ARBA00023242"/>
    </source>
</evidence>
<evidence type="ECO:0000256" key="6">
    <source>
        <dbReference type="PROSITE-ProRule" id="PRU00146"/>
    </source>
</evidence>
<dbReference type="EMBL" id="BTGU01000062">
    <property type="protein sequence ID" value="GMN56202.1"/>
    <property type="molecule type" value="Genomic_DNA"/>
</dbReference>
<evidence type="ECO:0000256" key="2">
    <source>
        <dbReference type="ARBA" id="ARBA00022723"/>
    </source>
</evidence>
<feature type="compositionally biased region" description="Polar residues" evidence="7">
    <location>
        <begin position="1310"/>
        <end position="1329"/>
    </location>
</feature>
<dbReference type="GO" id="GO:0000785">
    <property type="term" value="C:chromatin"/>
    <property type="evidence" value="ECO:0007669"/>
    <property type="project" value="UniProtKB-ARBA"/>
</dbReference>
<dbReference type="SMART" id="SM00571">
    <property type="entry name" value="DDT"/>
    <property type="match status" value="1"/>
</dbReference>
<evidence type="ECO:0000256" key="1">
    <source>
        <dbReference type="ARBA" id="ARBA00004123"/>
    </source>
</evidence>
<dbReference type="InterPro" id="IPR047365">
    <property type="entry name" value="Tudor_AtPTM-like"/>
</dbReference>
<feature type="compositionally biased region" description="Basic and acidic residues" evidence="7">
    <location>
        <begin position="1161"/>
        <end position="1171"/>
    </location>
</feature>